<dbReference type="EMBL" id="UINC01012327">
    <property type="protein sequence ID" value="SVA53900.1"/>
    <property type="molecule type" value="Genomic_DNA"/>
</dbReference>
<gene>
    <name evidence="2" type="ORF">METZ01_LOCUS106754</name>
</gene>
<organism evidence="2">
    <name type="scientific">marine metagenome</name>
    <dbReference type="NCBI Taxonomy" id="408172"/>
    <lineage>
        <taxon>unclassified sequences</taxon>
        <taxon>metagenomes</taxon>
        <taxon>ecological metagenomes</taxon>
    </lineage>
</organism>
<sequence>MNLVFTTAVIALFSSIVWYMISPLFEEESKIPLRMNQGDLDRKKQVLLRQIKELEMDHHIGNISDEDFNGSRLALKQEISEIIAELKKVL</sequence>
<evidence type="ECO:0008006" key="3">
    <source>
        <dbReference type="Google" id="ProtNLM"/>
    </source>
</evidence>
<keyword evidence="1" id="KW-0472">Membrane</keyword>
<evidence type="ECO:0000256" key="1">
    <source>
        <dbReference type="SAM" id="Phobius"/>
    </source>
</evidence>
<evidence type="ECO:0000313" key="2">
    <source>
        <dbReference type="EMBL" id="SVA53900.1"/>
    </source>
</evidence>
<name>A0A381WN27_9ZZZZ</name>
<protein>
    <recommendedName>
        <fullName evidence="3">C-type cytochrome biogenesis protein CcmI</fullName>
    </recommendedName>
</protein>
<keyword evidence="1" id="KW-1133">Transmembrane helix</keyword>
<feature type="transmembrane region" description="Helical" evidence="1">
    <location>
        <begin position="6"/>
        <end position="25"/>
    </location>
</feature>
<proteinExistence type="predicted"/>
<keyword evidence="1" id="KW-0812">Transmembrane</keyword>
<accession>A0A381WN27</accession>
<reference evidence="2" key="1">
    <citation type="submission" date="2018-05" db="EMBL/GenBank/DDBJ databases">
        <authorList>
            <person name="Lanie J.A."/>
            <person name="Ng W.-L."/>
            <person name="Kazmierczak K.M."/>
            <person name="Andrzejewski T.M."/>
            <person name="Davidsen T.M."/>
            <person name="Wayne K.J."/>
            <person name="Tettelin H."/>
            <person name="Glass J.I."/>
            <person name="Rusch D."/>
            <person name="Podicherti R."/>
            <person name="Tsui H.-C.T."/>
            <person name="Winkler M.E."/>
        </authorList>
    </citation>
    <scope>NUCLEOTIDE SEQUENCE</scope>
</reference>
<dbReference type="AlphaFoldDB" id="A0A381WN27"/>